<proteinExistence type="predicted"/>
<name>A0A4C1VK28_EUMVA</name>
<keyword evidence="3" id="KW-1185">Reference proteome</keyword>
<evidence type="ECO:0000256" key="1">
    <source>
        <dbReference type="SAM" id="MobiDB-lite"/>
    </source>
</evidence>
<dbReference type="EMBL" id="BGZK01000345">
    <property type="protein sequence ID" value="GBP38234.1"/>
    <property type="molecule type" value="Genomic_DNA"/>
</dbReference>
<sequence length="194" mass="20874">MHEPKKGSSWYDQFSQLDLIDGAVVGMSNGWTDWDENFHVYSNGFLDDFKTQLDPVGGAAVGISLKAFPGRTTCTLAIKKQVVTTAPENFQRRRSQRRVAGLLGGIGCLGRWEWIDGDEGDEEYGNAVIEGSGSPELTFTGTIAIAEAVNLPARQIPAESTVRLLTPKPAGGSQSGSKPEPTSANRSKTLGKFN</sequence>
<dbReference type="Proteomes" id="UP000299102">
    <property type="component" value="Unassembled WGS sequence"/>
</dbReference>
<gene>
    <name evidence="2" type="ORF">EVAR_18114_1</name>
</gene>
<comment type="caution">
    <text evidence="2">The sequence shown here is derived from an EMBL/GenBank/DDBJ whole genome shotgun (WGS) entry which is preliminary data.</text>
</comment>
<organism evidence="2 3">
    <name type="scientific">Eumeta variegata</name>
    <name type="common">Bagworm moth</name>
    <name type="synonym">Eumeta japonica</name>
    <dbReference type="NCBI Taxonomy" id="151549"/>
    <lineage>
        <taxon>Eukaryota</taxon>
        <taxon>Metazoa</taxon>
        <taxon>Ecdysozoa</taxon>
        <taxon>Arthropoda</taxon>
        <taxon>Hexapoda</taxon>
        <taxon>Insecta</taxon>
        <taxon>Pterygota</taxon>
        <taxon>Neoptera</taxon>
        <taxon>Endopterygota</taxon>
        <taxon>Lepidoptera</taxon>
        <taxon>Glossata</taxon>
        <taxon>Ditrysia</taxon>
        <taxon>Tineoidea</taxon>
        <taxon>Psychidae</taxon>
        <taxon>Oiketicinae</taxon>
        <taxon>Eumeta</taxon>
    </lineage>
</organism>
<evidence type="ECO:0000313" key="2">
    <source>
        <dbReference type="EMBL" id="GBP38234.1"/>
    </source>
</evidence>
<feature type="compositionally biased region" description="Polar residues" evidence="1">
    <location>
        <begin position="175"/>
        <end position="188"/>
    </location>
</feature>
<evidence type="ECO:0000313" key="3">
    <source>
        <dbReference type="Proteomes" id="UP000299102"/>
    </source>
</evidence>
<protein>
    <submittedName>
        <fullName evidence="2">Uncharacterized protein</fullName>
    </submittedName>
</protein>
<feature type="region of interest" description="Disordered" evidence="1">
    <location>
        <begin position="160"/>
        <end position="194"/>
    </location>
</feature>
<accession>A0A4C1VK28</accession>
<dbReference type="AlphaFoldDB" id="A0A4C1VK28"/>
<reference evidence="2 3" key="1">
    <citation type="journal article" date="2019" name="Commun. Biol.">
        <title>The bagworm genome reveals a unique fibroin gene that provides high tensile strength.</title>
        <authorList>
            <person name="Kono N."/>
            <person name="Nakamura H."/>
            <person name="Ohtoshi R."/>
            <person name="Tomita M."/>
            <person name="Numata K."/>
            <person name="Arakawa K."/>
        </authorList>
    </citation>
    <scope>NUCLEOTIDE SEQUENCE [LARGE SCALE GENOMIC DNA]</scope>
</reference>